<dbReference type="AlphaFoldDB" id="A0AAD6ISL5"/>
<evidence type="ECO:0000259" key="2">
    <source>
        <dbReference type="Pfam" id="PF00561"/>
    </source>
</evidence>
<name>A0AAD6ISL5_DREDA</name>
<sequence length="1206" mass="133735">MFRNRNSPSRLTLSERDIPLRKNDKENPRDFSKRTPSGTVIKGTHDDPFLPPLPYPVQTYSTCSPRQDGRVVFGISWSIEDDNGLDKLPRMHLPSPTKNSPMKVIFSDIAPVSLIRHSAIMKHYTAPLSKGSPSVIKEDDQTLTIGLYIPMTSGFFKFTGTSILPYRLSREFPSDPFYVSTELKNFQDNHDSPRLEETLIPLPLDVLGVCTLPIVMPMNNRVTFTMQFLVVENIFPLDGPGSHDIDMAIDVAAVGSGAFWTHPMGVTPVVERGKPRLHLSDSGMIELITAGVLKDIDGTERFGKVGVAVWFGRNSIFNQSATVDVDLGHAQYAMMNAEDDIVQLVALTFALEKVGDMFSKLGVVTTGVNVAMPSKEVVRLMGKVGEQRNVPTKPGWGWLNIIEFLRRLKYKIAAEYLDLQRWEQLDEVVELAREGPKQKNDSEMVYEAEEVWIASKLAEKKICKWVGHGLRVGEKLLKDLEGVGRWDENKKSVHEIVEAGWRVRGYPPFLDIGKMRKRLEDAVPGVFDVLVGLRNGDLELVFTPEVVYQDVGQQVRFQFYPQNHSVAQSSLDRPCAPLGGASSAVGFFSGFNSIDSTDQTIPTFTINITSTEPVYFYCAQGRHCQGGMVGIINPPSADAINVFKAAASKVPFTEIPLTPPQDLPSPKFPTTSFAGLSRPTTTGADPGYTPNTPAAKAANTGGLSTSGPTQQAHYEELQRMKAEQKRVEQHRKSLTPGPSRSSPTPPAPILPRWKIFKKSTYRRRMEVREIDIHDSSCNRGYLNTMAVLLPYLNLTDHQIFISSVIPCTILSAVVLVTGILSLCWPQWFGKRCAALTPPVTPAATQASFPDLDDADQGSSILASITIERIMGLLFLRSRISPIIPSPEKTLLPKLSSEEQAGLAYHPGSLPGGRWLQTPTGRIRVYEFGPEDGKRVLFVHGISTPSIVARDMLTNLARKGCRIIAFDLPGRGYSECCKITPHDMRLYSALILMVTTSSTAPGGFFPFNIIGYSLGGGITVSFASQFPHLISSIVVLSSAGLLPYSMAPFGLKCCLQPWVPVWLVDRLLSTQLKGEEEAPIDFPVKQAEPKTEPLDIFSVIRWQNRYQKGFISSYINSMRNGPIFDRVDEWESVGRFLREGKFAGRGGKMLVFYGEKDDLTPPVLLNRVVACVGEDQVKSVIVEDGTHEIIVYQWDRILEEVVDFWGL</sequence>
<feature type="compositionally biased region" description="Polar residues" evidence="1">
    <location>
        <begin position="701"/>
        <end position="712"/>
    </location>
</feature>
<evidence type="ECO:0000313" key="4">
    <source>
        <dbReference type="Proteomes" id="UP001221413"/>
    </source>
</evidence>
<dbReference type="Gene3D" id="2.60.40.420">
    <property type="entry name" value="Cupredoxins - blue copper proteins"/>
    <property type="match status" value="1"/>
</dbReference>
<evidence type="ECO:0000256" key="1">
    <source>
        <dbReference type="SAM" id="MobiDB-lite"/>
    </source>
</evidence>
<feature type="compositionally biased region" description="Polar residues" evidence="1">
    <location>
        <begin position="668"/>
        <end position="683"/>
    </location>
</feature>
<dbReference type="PRINTS" id="PR00111">
    <property type="entry name" value="ABHYDROLASE"/>
</dbReference>
<dbReference type="Gene3D" id="3.40.50.1820">
    <property type="entry name" value="alpha/beta hydrolase"/>
    <property type="match status" value="1"/>
</dbReference>
<dbReference type="Pfam" id="PF00561">
    <property type="entry name" value="Abhydrolase_1"/>
    <property type="match status" value="1"/>
</dbReference>
<feature type="domain" description="AB hydrolase-1" evidence="2">
    <location>
        <begin position="934"/>
        <end position="1187"/>
    </location>
</feature>
<protein>
    <recommendedName>
        <fullName evidence="2">AB hydrolase-1 domain-containing protein</fullName>
    </recommendedName>
</protein>
<feature type="compositionally biased region" description="Basic and acidic residues" evidence="1">
    <location>
        <begin position="713"/>
        <end position="731"/>
    </location>
</feature>
<accession>A0AAD6ISL5</accession>
<proteinExistence type="predicted"/>
<dbReference type="SUPFAM" id="SSF49503">
    <property type="entry name" value="Cupredoxins"/>
    <property type="match status" value="1"/>
</dbReference>
<dbReference type="PANTHER" id="PTHR34883">
    <property type="entry name" value="SERINE-RICH PROTEIN, PUTATIVE-RELATED-RELATED"/>
    <property type="match status" value="1"/>
</dbReference>
<feature type="region of interest" description="Disordered" evidence="1">
    <location>
        <begin position="657"/>
        <end position="749"/>
    </location>
</feature>
<dbReference type="InterPro" id="IPR000073">
    <property type="entry name" value="AB_hydrolase_1"/>
</dbReference>
<organism evidence="3 4">
    <name type="scientific">Drechslerella dactyloides</name>
    <name type="common">Nematode-trapping fungus</name>
    <name type="synonym">Arthrobotrys dactyloides</name>
    <dbReference type="NCBI Taxonomy" id="74499"/>
    <lineage>
        <taxon>Eukaryota</taxon>
        <taxon>Fungi</taxon>
        <taxon>Dikarya</taxon>
        <taxon>Ascomycota</taxon>
        <taxon>Pezizomycotina</taxon>
        <taxon>Orbiliomycetes</taxon>
        <taxon>Orbiliales</taxon>
        <taxon>Orbiliaceae</taxon>
        <taxon>Drechslerella</taxon>
    </lineage>
</organism>
<reference evidence="3" key="1">
    <citation type="submission" date="2023-01" db="EMBL/GenBank/DDBJ databases">
        <title>The chitinases involved in constricting ring structure development in the nematode-trapping fungus Drechslerella dactyloides.</title>
        <authorList>
            <person name="Wang R."/>
            <person name="Zhang L."/>
            <person name="Tang P."/>
            <person name="Li S."/>
            <person name="Liang L."/>
        </authorList>
    </citation>
    <scope>NUCLEOTIDE SEQUENCE</scope>
    <source>
        <strain evidence="3">YMF1.00031</strain>
    </source>
</reference>
<feature type="compositionally biased region" description="Polar residues" evidence="1">
    <location>
        <begin position="1"/>
        <end position="12"/>
    </location>
</feature>
<dbReference type="InterPro" id="IPR052953">
    <property type="entry name" value="Ser-rich/MCO-related"/>
</dbReference>
<feature type="compositionally biased region" description="Low complexity" evidence="1">
    <location>
        <begin position="689"/>
        <end position="700"/>
    </location>
</feature>
<feature type="compositionally biased region" description="Basic and acidic residues" evidence="1">
    <location>
        <begin position="13"/>
        <end position="33"/>
    </location>
</feature>
<dbReference type="CDD" id="cd00920">
    <property type="entry name" value="Cupredoxin"/>
    <property type="match status" value="1"/>
</dbReference>
<dbReference type="InterPro" id="IPR029058">
    <property type="entry name" value="AB_hydrolase_fold"/>
</dbReference>
<dbReference type="Proteomes" id="UP001221413">
    <property type="component" value="Unassembled WGS sequence"/>
</dbReference>
<keyword evidence="4" id="KW-1185">Reference proteome</keyword>
<dbReference type="SUPFAM" id="SSF53474">
    <property type="entry name" value="alpha/beta-Hydrolases"/>
    <property type="match status" value="1"/>
</dbReference>
<dbReference type="EMBL" id="JAQGDS010000012">
    <property type="protein sequence ID" value="KAJ6256860.1"/>
    <property type="molecule type" value="Genomic_DNA"/>
</dbReference>
<feature type="region of interest" description="Disordered" evidence="1">
    <location>
        <begin position="1"/>
        <end position="47"/>
    </location>
</feature>
<gene>
    <name evidence="3" type="ORF">Dda_8730</name>
</gene>
<comment type="caution">
    <text evidence="3">The sequence shown here is derived from an EMBL/GenBank/DDBJ whole genome shotgun (WGS) entry which is preliminary data.</text>
</comment>
<evidence type="ECO:0000313" key="3">
    <source>
        <dbReference type="EMBL" id="KAJ6256860.1"/>
    </source>
</evidence>
<feature type="compositionally biased region" description="Pro residues" evidence="1">
    <location>
        <begin position="657"/>
        <end position="667"/>
    </location>
</feature>
<dbReference type="PANTHER" id="PTHR34883:SF15">
    <property type="entry name" value="EXTRACELLULAR SERINE-RICH PROTEIN"/>
    <property type="match status" value="1"/>
</dbReference>
<dbReference type="InterPro" id="IPR008972">
    <property type="entry name" value="Cupredoxin"/>
</dbReference>